<proteinExistence type="predicted"/>
<keyword evidence="2" id="KW-1185">Reference proteome</keyword>
<reference evidence="1" key="1">
    <citation type="journal article" date="2020" name="Stud. Mycol.">
        <title>101 Dothideomycetes genomes: a test case for predicting lifestyles and emergence of pathogens.</title>
        <authorList>
            <person name="Haridas S."/>
            <person name="Albert R."/>
            <person name="Binder M."/>
            <person name="Bloem J."/>
            <person name="Labutti K."/>
            <person name="Salamov A."/>
            <person name="Andreopoulos B."/>
            <person name="Baker S."/>
            <person name="Barry K."/>
            <person name="Bills G."/>
            <person name="Bluhm B."/>
            <person name="Cannon C."/>
            <person name="Castanera R."/>
            <person name="Culley D."/>
            <person name="Daum C."/>
            <person name="Ezra D."/>
            <person name="Gonzalez J."/>
            <person name="Henrissat B."/>
            <person name="Kuo A."/>
            <person name="Liang C."/>
            <person name="Lipzen A."/>
            <person name="Lutzoni F."/>
            <person name="Magnuson J."/>
            <person name="Mondo S."/>
            <person name="Nolan M."/>
            <person name="Ohm R."/>
            <person name="Pangilinan J."/>
            <person name="Park H.-J."/>
            <person name="Ramirez L."/>
            <person name="Alfaro M."/>
            <person name="Sun H."/>
            <person name="Tritt A."/>
            <person name="Yoshinaga Y."/>
            <person name="Zwiers L.-H."/>
            <person name="Turgeon B."/>
            <person name="Goodwin S."/>
            <person name="Spatafora J."/>
            <person name="Crous P."/>
            <person name="Grigoriev I."/>
        </authorList>
    </citation>
    <scope>NUCLEOTIDE SEQUENCE</scope>
    <source>
        <strain evidence="1">CBS 115976</strain>
    </source>
</reference>
<dbReference type="EMBL" id="MU004234">
    <property type="protein sequence ID" value="KAF2670646.1"/>
    <property type="molecule type" value="Genomic_DNA"/>
</dbReference>
<dbReference type="AlphaFoldDB" id="A0A6A6UG67"/>
<name>A0A6A6UG67_9PEZI</name>
<gene>
    <name evidence="1" type="ORF">BT63DRAFT_454834</name>
</gene>
<protein>
    <submittedName>
        <fullName evidence="1">Uncharacterized protein</fullName>
    </submittedName>
</protein>
<dbReference type="Proteomes" id="UP000799302">
    <property type="component" value="Unassembled WGS sequence"/>
</dbReference>
<accession>A0A6A6UG67</accession>
<sequence>MDTPSWWELSNPISSNDNLDFLCFWSRVDEGFSEKRISKELVEVLYWYFTYSMVQEAIEKEGETNFVEITSVATGQIGNLPTLRFKEGSAIHSEEAQYQATSLLQGVVSILLAIEEWIEAKPSAVLLTLLNAAIEQRPNAQSFLTEFKKHWAHTRTCQLEVVAGAPMLEIKHLSMILGQEVMDLQSLVPASPLNFLPLDEYGRPTTQGFWTTPAWS</sequence>
<evidence type="ECO:0000313" key="1">
    <source>
        <dbReference type="EMBL" id="KAF2670646.1"/>
    </source>
</evidence>
<organism evidence="1 2">
    <name type="scientific">Microthyrium microscopicum</name>
    <dbReference type="NCBI Taxonomy" id="703497"/>
    <lineage>
        <taxon>Eukaryota</taxon>
        <taxon>Fungi</taxon>
        <taxon>Dikarya</taxon>
        <taxon>Ascomycota</taxon>
        <taxon>Pezizomycotina</taxon>
        <taxon>Dothideomycetes</taxon>
        <taxon>Dothideomycetes incertae sedis</taxon>
        <taxon>Microthyriales</taxon>
        <taxon>Microthyriaceae</taxon>
        <taxon>Microthyrium</taxon>
    </lineage>
</organism>
<evidence type="ECO:0000313" key="2">
    <source>
        <dbReference type="Proteomes" id="UP000799302"/>
    </source>
</evidence>